<dbReference type="AlphaFoldDB" id="A0A7X5QW54"/>
<keyword evidence="2" id="KW-1133">Transmembrane helix</keyword>
<reference evidence="3 4" key="1">
    <citation type="journal article" date="2006" name="Int. J. Syst. Evol. Microbiol.">
        <title>Dyella yeojuensis sp. nov., isolated from greenhouse soil in Korea.</title>
        <authorList>
            <person name="Kim B.Y."/>
            <person name="Weon H.Y."/>
            <person name="Lee K.H."/>
            <person name="Seok S.J."/>
            <person name="Kwon S.W."/>
            <person name="Go S.J."/>
            <person name="Stackebrandt E."/>
        </authorList>
    </citation>
    <scope>NUCLEOTIDE SEQUENCE [LARGE SCALE GENOMIC DNA]</scope>
    <source>
        <strain evidence="3 4">DSM 17673</strain>
    </source>
</reference>
<keyword evidence="4" id="KW-1185">Reference proteome</keyword>
<dbReference type="EMBL" id="JAAQTL010000001">
    <property type="protein sequence ID" value="NID16523.1"/>
    <property type="molecule type" value="Genomic_DNA"/>
</dbReference>
<protein>
    <submittedName>
        <fullName evidence="3">Uncharacterized protein</fullName>
    </submittedName>
</protein>
<evidence type="ECO:0000313" key="4">
    <source>
        <dbReference type="Proteomes" id="UP000518878"/>
    </source>
</evidence>
<dbReference type="RefSeq" id="WP_166700155.1">
    <property type="nucleotide sequence ID" value="NZ_JAAQTL010000001.1"/>
</dbReference>
<name>A0A7X5QW54_9GAMM</name>
<proteinExistence type="predicted"/>
<accession>A0A7X5QW54</accession>
<sequence length="85" mass="9151">MNAGELPFRKEALDHRRSAMPPEARSQRPRPVLALASAAVCLIALAWIGMVPAATCRDSLGSHPVRLARYLFMPGGQATTCAPRP</sequence>
<gene>
    <name evidence="3" type="ORF">HBF32_13715</name>
</gene>
<feature type="transmembrane region" description="Helical" evidence="2">
    <location>
        <begin position="32"/>
        <end position="50"/>
    </location>
</feature>
<comment type="caution">
    <text evidence="3">The sequence shown here is derived from an EMBL/GenBank/DDBJ whole genome shotgun (WGS) entry which is preliminary data.</text>
</comment>
<keyword evidence="2" id="KW-0472">Membrane</keyword>
<feature type="compositionally biased region" description="Basic and acidic residues" evidence="1">
    <location>
        <begin position="7"/>
        <end position="17"/>
    </location>
</feature>
<evidence type="ECO:0000313" key="3">
    <source>
        <dbReference type="EMBL" id="NID16523.1"/>
    </source>
</evidence>
<feature type="region of interest" description="Disordered" evidence="1">
    <location>
        <begin position="1"/>
        <end position="28"/>
    </location>
</feature>
<evidence type="ECO:0000256" key="1">
    <source>
        <dbReference type="SAM" id="MobiDB-lite"/>
    </source>
</evidence>
<dbReference type="Proteomes" id="UP000518878">
    <property type="component" value="Unassembled WGS sequence"/>
</dbReference>
<organism evidence="3 4">
    <name type="scientific">Luteibacter yeojuensis</name>
    <dbReference type="NCBI Taxonomy" id="345309"/>
    <lineage>
        <taxon>Bacteria</taxon>
        <taxon>Pseudomonadati</taxon>
        <taxon>Pseudomonadota</taxon>
        <taxon>Gammaproteobacteria</taxon>
        <taxon>Lysobacterales</taxon>
        <taxon>Rhodanobacteraceae</taxon>
        <taxon>Luteibacter</taxon>
    </lineage>
</organism>
<evidence type="ECO:0000256" key="2">
    <source>
        <dbReference type="SAM" id="Phobius"/>
    </source>
</evidence>
<keyword evidence="2" id="KW-0812">Transmembrane</keyword>